<feature type="region of interest" description="Disordered" evidence="1">
    <location>
        <begin position="1"/>
        <end position="80"/>
    </location>
</feature>
<comment type="caution">
    <text evidence="2">The sequence shown here is derived from an EMBL/GenBank/DDBJ whole genome shotgun (WGS) entry which is preliminary data.</text>
</comment>
<feature type="compositionally biased region" description="Basic and acidic residues" evidence="1">
    <location>
        <begin position="1188"/>
        <end position="1198"/>
    </location>
</feature>
<proteinExistence type="predicted"/>
<dbReference type="EMBL" id="SNRW01006749">
    <property type="protein sequence ID" value="KAA6382502.1"/>
    <property type="molecule type" value="Genomic_DNA"/>
</dbReference>
<sequence>QKMLSQVEDNKKVKEKDGKKKNRLRSKIKDKNKEKEKEKDDEIENEDKESKDEKELIKDENQTSPQSQTAQTPPSSQLLSQRPVAYYPQIASLASSQLTSTSSALSNTQPICMLLTKAIVMPMKRTETAQILISLLVSANKWIQISTDHLPRQTQIVLLHSLSQVRNFTNQMFQPTIPKEISLHNNEYMNENQLGSIFEGEIGNADYTSQSSSGTLMMTLQSQKNRHFQQTSVSQYRRASTLSIAAGNTIHALPSASQTQPQPNKVIQPPKPPPSQPHQQISQMQSNAQSPTSQIQIYQAQQQVQLKSQQNTQNLAEISKSNNQQIGIGITVGSQNWENNALEEQQIKEMIESGEQHAYWLGVIRGMKEMNEQMKIYEEEGNDQQFGLKNQIVKEKQTLLSIKKQNPNIYSQIEQKLDQILSSQPYSLSSKFSPSSSYSHNLHNQCITASYLCAAVLIEAGNDWGKNKCNNKYSKPQITDSFISKWIQIVRIGIEGGDYEVVQQSVDGWRWVMNELRSRRERGNNYDDEYDDDDYSNDDEDEQVQQNQRLKQFIEAEHLVHLQASLNPLLIQERIIYSISRLWKQIIDSKIGLFGDYSNVPLLSNDGHCICMEQEILNENKVQNRKEDEEIQQRENNEIDKDNNNEQKGITQYFKLNNFNINNNKPKEQIIQQVGLVFDSEYVLQTSQSTTPFIQFIHETFIEAVESQLNTIVRFLFECVEYCFSSSPQCIYQSLYQAPSHLCSSQTIVNSYQNVQPNQFPILSNQSSSFGSGASKIISNHVLCGEAFFSLCLTAFQISRIVLQAHSQNLKLAVASSVSSAATLQQRNEMLTYIGRAAQIQLDGGSLGAQFSIAAAKQTAYSNSNVQTLISNPSQQSLPSNDHPSASPQSQQQRFQSATSFPLPFTLTSTRSGQYYTPVPHESARLLFWRITQTALIWFAQKPKRFVLGNGIVDIGQQIENNNNENETSEDGWKIRGRINNNYQSPFTFGPLGSSSSSYSSSVESYLSTLRQLLIWMNKHSPDDFSLLHPLIQLSSLCQIDNVNLTQFSLDVYSAAVSKAKEELNDIMSTNQQLYMSSQQVEFKDAIIQNPNLSGKIKIKEKRQQKRRRQLEKKVHFTDEEEKQKTETTESNLSDPPSSHSISRSNSQRKQKYQQNGSPITNHRRTLSISSPSPSPLHISQKMLSQVEDNKKVKEKDGKKKNRLRSKIKDKNKEKEKEKDDENENEDKESKDEKELIKDESKNKIQQISLVLQSTSDQTSPQSQTAQTPPSSQLLSQRPVAYYPQITSLASSLLTSTSSAPSNAQPMQLIPFSQSTQQSSYSPPFSSKYNKNKQIPNVQIAHKMQQKLQQQQQKELLQQFTFSPTMSYALTPRTIVPNESKYNKSSNSSQLKQITFIVCFPSCN</sequence>
<feature type="compositionally biased region" description="Low complexity" evidence="1">
    <location>
        <begin position="1253"/>
        <end position="1273"/>
    </location>
</feature>
<organism evidence="2 3">
    <name type="scientific">Streblomastix strix</name>
    <dbReference type="NCBI Taxonomy" id="222440"/>
    <lineage>
        <taxon>Eukaryota</taxon>
        <taxon>Metamonada</taxon>
        <taxon>Preaxostyla</taxon>
        <taxon>Oxymonadida</taxon>
        <taxon>Streblomastigidae</taxon>
        <taxon>Streblomastix</taxon>
    </lineage>
</organism>
<feature type="compositionally biased region" description="Low complexity" evidence="1">
    <location>
        <begin position="1129"/>
        <end position="1146"/>
    </location>
</feature>
<feature type="region of interest" description="Disordered" evidence="1">
    <location>
        <begin position="623"/>
        <end position="644"/>
    </location>
</feature>
<feature type="compositionally biased region" description="Basic and acidic residues" evidence="1">
    <location>
        <begin position="8"/>
        <end position="18"/>
    </location>
</feature>
<feature type="compositionally biased region" description="Basic and acidic residues" evidence="1">
    <location>
        <begin position="1207"/>
        <end position="1220"/>
    </location>
</feature>
<feature type="compositionally biased region" description="Basic and acidic residues" evidence="1">
    <location>
        <begin position="27"/>
        <end position="40"/>
    </location>
</feature>
<reference evidence="2 3" key="1">
    <citation type="submission" date="2019-03" db="EMBL/GenBank/DDBJ databases">
        <title>Single cell metagenomics reveals metabolic interactions within the superorganism composed of flagellate Streblomastix strix and complex community of Bacteroidetes bacteria on its surface.</title>
        <authorList>
            <person name="Treitli S.C."/>
            <person name="Kolisko M."/>
            <person name="Husnik F."/>
            <person name="Keeling P."/>
            <person name="Hampl V."/>
        </authorList>
    </citation>
    <scope>NUCLEOTIDE SEQUENCE [LARGE SCALE GENOMIC DNA]</scope>
    <source>
        <strain evidence="2">ST1C</strain>
    </source>
</reference>
<feature type="compositionally biased region" description="Basic and acidic residues" evidence="1">
    <location>
        <begin position="1228"/>
        <end position="1243"/>
    </location>
</feature>
<feature type="compositionally biased region" description="Basic residues" evidence="1">
    <location>
        <begin position="1100"/>
        <end position="1111"/>
    </location>
</feature>
<feature type="compositionally biased region" description="Acidic residues" evidence="1">
    <location>
        <begin position="526"/>
        <end position="543"/>
    </location>
</feature>
<evidence type="ECO:0000256" key="1">
    <source>
        <dbReference type="SAM" id="MobiDB-lite"/>
    </source>
</evidence>
<protein>
    <submittedName>
        <fullName evidence="2">Uncharacterized protein</fullName>
    </submittedName>
</protein>
<gene>
    <name evidence="2" type="ORF">EZS28_021972</name>
</gene>
<feature type="compositionally biased region" description="Basic and acidic residues" evidence="1">
    <location>
        <begin position="48"/>
        <end position="61"/>
    </location>
</feature>
<feature type="compositionally biased region" description="Low complexity" evidence="1">
    <location>
        <begin position="1167"/>
        <end position="1180"/>
    </location>
</feature>
<dbReference type="PANTHER" id="PTHR36812">
    <property type="entry name" value="NEUROFILAMENT TRIPLET M PROTEIN-LIKE PROTEIN"/>
    <property type="match status" value="1"/>
</dbReference>
<feature type="non-terminal residue" evidence="2">
    <location>
        <position position="1"/>
    </location>
</feature>
<evidence type="ECO:0000313" key="3">
    <source>
        <dbReference type="Proteomes" id="UP000324800"/>
    </source>
</evidence>
<accession>A0A5J4VIU6</accession>
<evidence type="ECO:0000313" key="2">
    <source>
        <dbReference type="EMBL" id="KAA6382502.1"/>
    </source>
</evidence>
<dbReference type="Proteomes" id="UP000324800">
    <property type="component" value="Unassembled WGS sequence"/>
</dbReference>
<dbReference type="PANTHER" id="PTHR36812:SF9">
    <property type="entry name" value="MYB-LIKE PROTEIN X ISOFORM X1"/>
    <property type="match status" value="1"/>
</dbReference>
<feature type="compositionally biased region" description="Low complexity" evidence="1">
    <location>
        <begin position="62"/>
        <end position="77"/>
    </location>
</feature>
<feature type="region of interest" description="Disordered" evidence="1">
    <location>
        <begin position="1100"/>
        <end position="1276"/>
    </location>
</feature>
<feature type="region of interest" description="Disordered" evidence="1">
    <location>
        <begin position="871"/>
        <end position="895"/>
    </location>
</feature>
<feature type="region of interest" description="Disordered" evidence="1">
    <location>
        <begin position="523"/>
        <end position="544"/>
    </location>
</feature>
<feature type="compositionally biased region" description="Basic and acidic residues" evidence="1">
    <location>
        <begin position="1112"/>
        <end position="1128"/>
    </location>
</feature>
<feature type="region of interest" description="Disordered" evidence="1">
    <location>
        <begin position="254"/>
        <end position="294"/>
    </location>
</feature>
<name>A0A5J4VIU6_9EUKA</name>